<dbReference type="PANTHER" id="PTHR34404:SF2">
    <property type="entry name" value="CONSERVED SERINE RICH PROTEIN"/>
    <property type="match status" value="1"/>
</dbReference>
<gene>
    <name evidence="3" type="ORF">ACFPT7_10235</name>
</gene>
<dbReference type="PANTHER" id="PTHR34404">
    <property type="entry name" value="REGULATORY PROTEIN, FMDB FAMILY"/>
    <property type="match status" value="1"/>
</dbReference>
<dbReference type="NCBIfam" id="TIGR02605">
    <property type="entry name" value="CxxC_CxxC_SSSS"/>
    <property type="match status" value="1"/>
</dbReference>
<feature type="domain" description="Putative regulatory protein FmdB zinc ribbon" evidence="2">
    <location>
        <begin position="1"/>
        <end position="41"/>
    </location>
</feature>
<evidence type="ECO:0000313" key="4">
    <source>
        <dbReference type="Proteomes" id="UP001596091"/>
    </source>
</evidence>
<keyword evidence="4" id="KW-1185">Reference proteome</keyword>
<evidence type="ECO:0000256" key="1">
    <source>
        <dbReference type="SAM" id="MobiDB-lite"/>
    </source>
</evidence>
<dbReference type="Pfam" id="PF09723">
    <property type="entry name" value="Zn_ribbon_8"/>
    <property type="match status" value="1"/>
</dbReference>
<reference evidence="4" key="1">
    <citation type="journal article" date="2019" name="Int. J. Syst. Evol. Microbiol.">
        <title>The Global Catalogue of Microorganisms (GCM) 10K type strain sequencing project: providing services to taxonomists for standard genome sequencing and annotation.</title>
        <authorList>
            <consortium name="The Broad Institute Genomics Platform"/>
            <consortium name="The Broad Institute Genome Sequencing Center for Infectious Disease"/>
            <person name="Wu L."/>
            <person name="Ma J."/>
        </authorList>
    </citation>
    <scope>NUCLEOTIDE SEQUENCE [LARGE SCALE GENOMIC DNA]</scope>
    <source>
        <strain evidence="4">JCM 4087</strain>
    </source>
</reference>
<protein>
    <submittedName>
        <fullName evidence="3">Zinc ribbon domain-containing protein</fullName>
    </submittedName>
</protein>
<accession>A0ABW1EEZ7</accession>
<dbReference type="SMART" id="SM00834">
    <property type="entry name" value="CxxC_CXXC_SSSS"/>
    <property type="match status" value="1"/>
</dbReference>
<feature type="region of interest" description="Disordered" evidence="1">
    <location>
        <begin position="62"/>
        <end position="117"/>
    </location>
</feature>
<name>A0ABW1EEZ7_9BACT</name>
<dbReference type="Proteomes" id="UP001596091">
    <property type="component" value="Unassembled WGS sequence"/>
</dbReference>
<proteinExistence type="predicted"/>
<feature type="compositionally biased region" description="Low complexity" evidence="1">
    <location>
        <begin position="63"/>
        <end position="110"/>
    </location>
</feature>
<organism evidence="3 4">
    <name type="scientific">Acidicapsa dinghuensis</name>
    <dbReference type="NCBI Taxonomy" id="2218256"/>
    <lineage>
        <taxon>Bacteria</taxon>
        <taxon>Pseudomonadati</taxon>
        <taxon>Acidobacteriota</taxon>
        <taxon>Terriglobia</taxon>
        <taxon>Terriglobales</taxon>
        <taxon>Acidobacteriaceae</taxon>
        <taxon>Acidicapsa</taxon>
    </lineage>
</organism>
<dbReference type="RefSeq" id="WP_263336368.1">
    <property type="nucleotide sequence ID" value="NZ_JAGSYH010000003.1"/>
</dbReference>
<dbReference type="InterPro" id="IPR013429">
    <property type="entry name" value="Regulatory_FmdB_Zinc_ribbon"/>
</dbReference>
<comment type="caution">
    <text evidence="3">The sequence shown here is derived from an EMBL/GenBank/DDBJ whole genome shotgun (WGS) entry which is preliminary data.</text>
</comment>
<dbReference type="EMBL" id="JBHSPH010000002">
    <property type="protein sequence ID" value="MFC5862668.1"/>
    <property type="molecule type" value="Genomic_DNA"/>
</dbReference>
<evidence type="ECO:0000259" key="2">
    <source>
        <dbReference type="SMART" id="SM00834"/>
    </source>
</evidence>
<evidence type="ECO:0000313" key="3">
    <source>
        <dbReference type="EMBL" id="MFC5862668.1"/>
    </source>
</evidence>
<dbReference type="Gene3D" id="2.20.28.30">
    <property type="entry name" value="RNA polymerase ii, chain L"/>
    <property type="match status" value="1"/>
</dbReference>
<sequence length="117" mass="11785">MPLYEYRCTSCGNTFEKIQSFSAEPERVCPKCGGELVRPMTAPALRFEGAGWYVNDYAGKGGAKPADAASSADGGKSSASEAKPTAVESAPAATSAPASSTPAGSTPASTKNSTNGS</sequence>